<keyword evidence="3" id="KW-1185">Reference proteome</keyword>
<reference evidence="2 3" key="1">
    <citation type="submission" date="2018-12" db="EMBL/GenBank/DDBJ databases">
        <authorList>
            <person name="Meng J."/>
        </authorList>
    </citation>
    <scope>NUCLEOTIDE SEQUENCE [LARGE SCALE GENOMIC DNA]</scope>
    <source>
        <strain evidence="2 3">HT111-2</strain>
    </source>
</reference>
<dbReference type="RefSeq" id="WP_103661965.1">
    <property type="nucleotide sequence ID" value="NZ_ML136909.1"/>
</dbReference>
<dbReference type="AlphaFoldDB" id="A0A437SSQ6"/>
<sequence>MAYNSQWGLTATGFYVPTYQEILSQVEDEMISAIDPDLVVTSNSNAGILARIFARREKAQWEQQQLTYYSAFISTASDASLDYIGGNLGLKRKVDEPAFAQIEITTQEEYLIQAGEQYETEEGYVFTLLKDVLTKKKGDGSWSGIGWVQCEDTGQDTNVPANSITVEVNPDDEIISITNPEKAGGGQDYEDDETYRERLRMENAARPGSTAAGIRSALMNLPGVREVNIIQNPFADPDKYGNPPYSVHIYCLGSNKQDIAECLADYIAAGITMVGRQELTVRDATGNPLKINFDFATEKPIYAKVTVNVNDAWNIDEGAENVKYAIAEYISGLEMGDPLYITRLYPAVYSIEGISDATIEVGLAPDQLAEKDIKQKDFEAPICSPDNVEVTVNGL</sequence>
<accession>A0A437SSQ6</accession>
<dbReference type="InterPro" id="IPR006949">
    <property type="entry name" value="Barrel_Baseplate_J-like"/>
</dbReference>
<evidence type="ECO:0000313" key="3">
    <source>
        <dbReference type="Proteomes" id="UP000288291"/>
    </source>
</evidence>
<evidence type="ECO:0000313" key="2">
    <source>
        <dbReference type="EMBL" id="RVU69938.1"/>
    </source>
</evidence>
<dbReference type="Proteomes" id="UP000288291">
    <property type="component" value="Unassembled WGS sequence"/>
</dbReference>
<proteinExistence type="predicted"/>
<dbReference type="EMBL" id="RXIA01000041">
    <property type="protein sequence ID" value="RVU69938.1"/>
    <property type="molecule type" value="Genomic_DNA"/>
</dbReference>
<evidence type="ECO:0000259" key="1">
    <source>
        <dbReference type="Pfam" id="PF04865"/>
    </source>
</evidence>
<name>A0A437SSQ6_9LACO</name>
<dbReference type="Pfam" id="PF04865">
    <property type="entry name" value="Baseplate_J"/>
    <property type="match status" value="1"/>
</dbReference>
<feature type="domain" description="Baseplate protein J-like barrel" evidence="1">
    <location>
        <begin position="102"/>
        <end position="186"/>
    </location>
</feature>
<protein>
    <submittedName>
        <fullName evidence="2">Baseplate J/gp47 family protein</fullName>
    </submittedName>
</protein>
<dbReference type="PANTHER" id="PTHR37829">
    <property type="entry name" value="PHAGE-LIKE ELEMENT PBSX PROTEIN XKDT"/>
    <property type="match status" value="1"/>
</dbReference>
<organism evidence="2 3">
    <name type="scientific">Lactobacillus xujianguonis</name>
    <dbReference type="NCBI Taxonomy" id="2495899"/>
    <lineage>
        <taxon>Bacteria</taxon>
        <taxon>Bacillati</taxon>
        <taxon>Bacillota</taxon>
        <taxon>Bacilli</taxon>
        <taxon>Lactobacillales</taxon>
        <taxon>Lactobacillaceae</taxon>
        <taxon>Lactobacillus</taxon>
    </lineage>
</organism>
<dbReference type="PANTHER" id="PTHR37829:SF3">
    <property type="entry name" value="PROTEIN JAYE-RELATED"/>
    <property type="match status" value="1"/>
</dbReference>
<gene>
    <name evidence="2" type="ORF">EJK17_10420</name>
</gene>
<comment type="caution">
    <text evidence="2">The sequence shown here is derived from an EMBL/GenBank/DDBJ whole genome shotgun (WGS) entry which is preliminary data.</text>
</comment>
<dbReference type="InterPro" id="IPR052399">
    <property type="entry name" value="Phage_Baseplate_Assmbl_Protein"/>
</dbReference>